<dbReference type="AlphaFoldDB" id="A0A6F9E2X3"/>
<accession>A0A6F9E2X3</accession>
<evidence type="ECO:0000313" key="3">
    <source>
        <dbReference type="Proteomes" id="UP000502196"/>
    </source>
</evidence>
<dbReference type="Proteomes" id="UP000502196">
    <property type="component" value="Chromosome"/>
</dbReference>
<dbReference type="EMBL" id="LR792683">
    <property type="protein sequence ID" value="CAB3390738.1"/>
    <property type="molecule type" value="Genomic_DNA"/>
</dbReference>
<name>A0A6F9E2X3_9BACL</name>
<organism evidence="2 3">
    <name type="scientific">Kyrpidia spormannii</name>
    <dbReference type="NCBI Taxonomy" id="2055160"/>
    <lineage>
        <taxon>Bacteria</taxon>
        <taxon>Bacillati</taxon>
        <taxon>Bacillota</taxon>
        <taxon>Bacilli</taxon>
        <taxon>Bacillales</taxon>
        <taxon>Alicyclobacillaceae</taxon>
        <taxon>Kyrpidia</taxon>
    </lineage>
</organism>
<evidence type="ECO:0000256" key="1">
    <source>
        <dbReference type="SAM" id="MobiDB-lite"/>
    </source>
</evidence>
<reference evidence="2 3" key="1">
    <citation type="submission" date="2020-04" db="EMBL/GenBank/DDBJ databases">
        <authorList>
            <person name="Hogendoorn C."/>
        </authorList>
    </citation>
    <scope>NUCLEOTIDE SEQUENCE [LARGE SCALE GENOMIC DNA]</scope>
    <source>
        <strain evidence="2">COOX1</strain>
    </source>
</reference>
<sequence length="42" mass="4755">MGIGRLYRAAEITARRRMAGGLGQTRKKPAADRRELESSYIF</sequence>
<feature type="region of interest" description="Disordered" evidence="1">
    <location>
        <begin position="20"/>
        <end position="42"/>
    </location>
</feature>
<evidence type="ECO:0000313" key="2">
    <source>
        <dbReference type="EMBL" id="CAB3390738.1"/>
    </source>
</evidence>
<gene>
    <name evidence="2" type="ORF">COOX1_0562</name>
</gene>
<feature type="compositionally biased region" description="Basic and acidic residues" evidence="1">
    <location>
        <begin position="29"/>
        <end position="42"/>
    </location>
</feature>
<proteinExistence type="predicted"/>
<protein>
    <submittedName>
        <fullName evidence="2">Uncharacterized protein</fullName>
    </submittedName>
</protein>